<dbReference type="EMBL" id="LGRN01000059">
    <property type="protein sequence ID" value="OJD17665.1"/>
    <property type="molecule type" value="Genomic_DNA"/>
</dbReference>
<sequence>MQGKNPTWPYENADDPMVIGACRGEELHKRDVNNDSIAPGSKLAQQISVPRRYLSNRMD</sequence>
<accession>A0A1J9PMK1</accession>
<evidence type="ECO:0000313" key="1">
    <source>
        <dbReference type="EMBL" id="OJD17665.1"/>
    </source>
</evidence>
<dbReference type="VEuPathDB" id="FungiDB:AJ78_02256"/>
<name>A0A1J9PMK1_9EURO</name>
<proteinExistence type="predicted"/>
<evidence type="ECO:0000313" key="2">
    <source>
        <dbReference type="Proteomes" id="UP000182235"/>
    </source>
</evidence>
<gene>
    <name evidence="1" type="ORF">AJ78_02256</name>
</gene>
<keyword evidence="2" id="KW-1185">Reference proteome</keyword>
<dbReference type="AlphaFoldDB" id="A0A1J9PMK1"/>
<protein>
    <submittedName>
        <fullName evidence="1">Uncharacterized protein</fullName>
    </submittedName>
</protein>
<reference evidence="1 2" key="1">
    <citation type="submission" date="2015-07" db="EMBL/GenBank/DDBJ databases">
        <title>Emmonsia species relationships and genome sequence.</title>
        <authorList>
            <consortium name="The Broad Institute Genomics Platform"/>
            <person name="Cuomo C.A."/>
            <person name="Munoz J.F."/>
            <person name="Imamovic A."/>
            <person name="Priest M.E."/>
            <person name="Young S."/>
            <person name="Clay O.K."/>
            <person name="McEwen J.G."/>
        </authorList>
    </citation>
    <scope>NUCLEOTIDE SEQUENCE [LARGE SCALE GENOMIC DNA]</scope>
    <source>
        <strain evidence="1 2">UAMH 9510</strain>
    </source>
</reference>
<dbReference type="Proteomes" id="UP000182235">
    <property type="component" value="Unassembled WGS sequence"/>
</dbReference>
<comment type="caution">
    <text evidence="1">The sequence shown here is derived from an EMBL/GenBank/DDBJ whole genome shotgun (WGS) entry which is preliminary data.</text>
</comment>
<organism evidence="1 2">
    <name type="scientific">Emergomyces pasteurianus Ep9510</name>
    <dbReference type="NCBI Taxonomy" id="1447872"/>
    <lineage>
        <taxon>Eukaryota</taxon>
        <taxon>Fungi</taxon>
        <taxon>Dikarya</taxon>
        <taxon>Ascomycota</taxon>
        <taxon>Pezizomycotina</taxon>
        <taxon>Eurotiomycetes</taxon>
        <taxon>Eurotiomycetidae</taxon>
        <taxon>Onygenales</taxon>
        <taxon>Ajellomycetaceae</taxon>
        <taxon>Emergomyces</taxon>
    </lineage>
</organism>